<evidence type="ECO:0000256" key="1">
    <source>
        <dbReference type="SAM" id="MobiDB-lite"/>
    </source>
</evidence>
<proteinExistence type="predicted"/>
<keyword evidence="5" id="KW-1185">Reference proteome</keyword>
<feature type="region of interest" description="Disordered" evidence="1">
    <location>
        <begin position="356"/>
        <end position="375"/>
    </location>
</feature>
<accession>A0ABQ0RN64</accession>
<feature type="compositionally biased region" description="Low complexity" evidence="1">
    <location>
        <begin position="363"/>
        <end position="375"/>
    </location>
</feature>
<dbReference type="Proteomes" id="UP000316242">
    <property type="component" value="Unassembled WGS sequence"/>
</dbReference>
<sequence length="417" mass="43630">MRILATLLCAGLALSAAAPALASEAKILLHEPVGQQVDGAQDQGSAPQLEAGQWVDELPTTGDDAALYYRLPQIADGERLHVSAQLVVDPSQQPTSQESTELSAALVQANGDWCDRGSNSTSRRNIDNLPLVALDSQPKKAEGYSRCLDQNNDELYLSLQRDGRWQDDAQLPVQIAVVVQPALDPATLTGTTPGDLPPVSVTLDAEPQAVSGGSGFSTAAELSSGAAYSDSVLPNEVKYYKVHVAQGQRLNYRMTVLDSPNASAKELVTGTYNPLLQDGIMTGTAKQELSADDAGASLTRSLATTVSRDLQVDGSHPKLGYPGDYYITVAGTAYEPRGLNPLNFELAIEVTGEATGTDGWEPAAQAESGGTAAGSGSWLPGSAQLGALAGGAAVALAGYAGLWFWRRRAQAAGKQRV</sequence>
<evidence type="ECO:0000313" key="4">
    <source>
        <dbReference type="EMBL" id="GEC12975.1"/>
    </source>
</evidence>
<feature type="chain" id="PRO_5046337922" evidence="3">
    <location>
        <begin position="23"/>
        <end position="417"/>
    </location>
</feature>
<name>A0ABQ0RN64_GLUNI</name>
<gene>
    <name evidence="4" type="ORF">ANI01nite_21780</name>
</gene>
<dbReference type="RefSeq" id="WP_141357959.1">
    <property type="nucleotide sequence ID" value="NZ_BAAAWM010000001.1"/>
</dbReference>
<feature type="transmembrane region" description="Helical" evidence="2">
    <location>
        <begin position="385"/>
        <end position="405"/>
    </location>
</feature>
<keyword evidence="2" id="KW-0812">Transmembrane</keyword>
<keyword evidence="3" id="KW-0732">Signal</keyword>
<keyword evidence="2" id="KW-0472">Membrane</keyword>
<keyword evidence="2" id="KW-1133">Transmembrane helix</keyword>
<evidence type="ECO:0000256" key="3">
    <source>
        <dbReference type="SAM" id="SignalP"/>
    </source>
</evidence>
<evidence type="ECO:0000256" key="2">
    <source>
        <dbReference type="SAM" id="Phobius"/>
    </source>
</evidence>
<dbReference type="Gene3D" id="2.60.120.380">
    <property type="match status" value="1"/>
</dbReference>
<dbReference type="EMBL" id="BJNE01000008">
    <property type="protein sequence ID" value="GEC12975.1"/>
    <property type="molecule type" value="Genomic_DNA"/>
</dbReference>
<evidence type="ECO:0000313" key="5">
    <source>
        <dbReference type="Proteomes" id="UP000316242"/>
    </source>
</evidence>
<comment type="caution">
    <text evidence="4">The sequence shown here is derived from an EMBL/GenBank/DDBJ whole genome shotgun (WGS) entry which is preliminary data.</text>
</comment>
<feature type="signal peptide" evidence="3">
    <location>
        <begin position="1"/>
        <end position="22"/>
    </location>
</feature>
<organism evidence="4 5">
    <name type="scientific">Glutamicibacter nicotianae</name>
    <name type="common">Arthrobacter nicotianae</name>
    <dbReference type="NCBI Taxonomy" id="37929"/>
    <lineage>
        <taxon>Bacteria</taxon>
        <taxon>Bacillati</taxon>
        <taxon>Actinomycetota</taxon>
        <taxon>Actinomycetes</taxon>
        <taxon>Micrococcales</taxon>
        <taxon>Micrococcaceae</taxon>
        <taxon>Glutamicibacter</taxon>
    </lineage>
</organism>
<protein>
    <submittedName>
        <fullName evidence="4">Uncharacterized protein</fullName>
    </submittedName>
</protein>
<reference evidence="4 5" key="1">
    <citation type="submission" date="2019-06" db="EMBL/GenBank/DDBJ databases">
        <title>Whole genome shotgun sequence of Glutamicibacter nicotianae NBRC 14234.</title>
        <authorList>
            <person name="Hosoyama A."/>
            <person name="Uohara A."/>
            <person name="Ohji S."/>
            <person name="Ichikawa N."/>
        </authorList>
    </citation>
    <scope>NUCLEOTIDE SEQUENCE [LARGE SCALE GENOMIC DNA]</scope>
    <source>
        <strain evidence="4 5">NBRC 14234</strain>
    </source>
</reference>